<feature type="domain" description="HTH araC/xylS-type" evidence="4">
    <location>
        <begin position="45"/>
        <end position="142"/>
    </location>
</feature>
<dbReference type="PANTHER" id="PTHR43280:SF2">
    <property type="entry name" value="HTH-TYPE TRANSCRIPTIONAL REGULATOR EXSA"/>
    <property type="match status" value="1"/>
</dbReference>
<dbReference type="Pfam" id="PF12833">
    <property type="entry name" value="HTH_18"/>
    <property type="match status" value="1"/>
</dbReference>
<dbReference type="GO" id="GO:0043565">
    <property type="term" value="F:sequence-specific DNA binding"/>
    <property type="evidence" value="ECO:0007669"/>
    <property type="project" value="InterPro"/>
</dbReference>
<name>A0A919YLA2_9BACL</name>
<evidence type="ECO:0000259" key="4">
    <source>
        <dbReference type="PROSITE" id="PS01124"/>
    </source>
</evidence>
<keyword evidence="1" id="KW-0805">Transcription regulation</keyword>
<evidence type="ECO:0000256" key="3">
    <source>
        <dbReference type="ARBA" id="ARBA00023163"/>
    </source>
</evidence>
<protein>
    <recommendedName>
        <fullName evidence="4">HTH araC/xylS-type domain-containing protein</fullName>
    </recommendedName>
</protein>
<organism evidence="5 6">
    <name type="scientific">Paenibacillus azoreducens</name>
    <dbReference type="NCBI Taxonomy" id="116718"/>
    <lineage>
        <taxon>Bacteria</taxon>
        <taxon>Bacillati</taxon>
        <taxon>Bacillota</taxon>
        <taxon>Bacilli</taxon>
        <taxon>Bacillales</taxon>
        <taxon>Paenibacillaceae</taxon>
        <taxon>Paenibacillus</taxon>
    </lineage>
</organism>
<evidence type="ECO:0000256" key="1">
    <source>
        <dbReference type="ARBA" id="ARBA00023015"/>
    </source>
</evidence>
<accession>A0A919YLA2</accession>
<keyword evidence="3" id="KW-0804">Transcription</keyword>
<dbReference type="SUPFAM" id="SSF46689">
    <property type="entry name" value="Homeodomain-like"/>
    <property type="match status" value="2"/>
</dbReference>
<dbReference type="PROSITE" id="PS01124">
    <property type="entry name" value="HTH_ARAC_FAMILY_2"/>
    <property type="match status" value="1"/>
</dbReference>
<dbReference type="EMBL" id="BORT01000053">
    <property type="protein sequence ID" value="GIO51438.1"/>
    <property type="molecule type" value="Genomic_DNA"/>
</dbReference>
<dbReference type="Proteomes" id="UP000682811">
    <property type="component" value="Unassembled WGS sequence"/>
</dbReference>
<dbReference type="GO" id="GO:0003700">
    <property type="term" value="F:DNA-binding transcription factor activity"/>
    <property type="evidence" value="ECO:0007669"/>
    <property type="project" value="InterPro"/>
</dbReference>
<reference evidence="5 6" key="1">
    <citation type="submission" date="2021-03" db="EMBL/GenBank/DDBJ databases">
        <title>Antimicrobial resistance genes in bacteria isolated from Japanese honey, and their potential for conferring macrolide and lincosamide resistance in the American foulbrood pathogen Paenibacillus larvae.</title>
        <authorList>
            <person name="Okamoto M."/>
            <person name="Kumagai M."/>
            <person name="Kanamori H."/>
            <person name="Takamatsu D."/>
        </authorList>
    </citation>
    <scope>NUCLEOTIDE SEQUENCE [LARGE SCALE GENOMIC DNA]</scope>
    <source>
        <strain evidence="5 6">J34TS1</strain>
    </source>
</reference>
<evidence type="ECO:0000313" key="5">
    <source>
        <dbReference type="EMBL" id="GIO51438.1"/>
    </source>
</evidence>
<dbReference type="SMART" id="SM00342">
    <property type="entry name" value="HTH_ARAC"/>
    <property type="match status" value="1"/>
</dbReference>
<dbReference type="InterPro" id="IPR018060">
    <property type="entry name" value="HTH_AraC"/>
</dbReference>
<evidence type="ECO:0000313" key="6">
    <source>
        <dbReference type="Proteomes" id="UP000682811"/>
    </source>
</evidence>
<comment type="caution">
    <text evidence="5">The sequence shown here is derived from an EMBL/GenBank/DDBJ whole genome shotgun (WGS) entry which is preliminary data.</text>
</comment>
<gene>
    <name evidence="5" type="ORF">J34TS1_62030</name>
</gene>
<dbReference type="InterPro" id="IPR018062">
    <property type="entry name" value="HTH_AraC-typ_CS"/>
</dbReference>
<sequence>MQQHDRLVQGQAMVRLLFAQLLISLGRLRQEYSTSGQQEYDHYVKQCLNYLHENYDQEIHVQDVAGIVNLHPGYLQRIFKNHTGETLMQYLTRLRMDKASMLLHTDIPVADIADYVGIGSRQYFHALFKKHTGFTPVHYRKARFTRINNL</sequence>
<dbReference type="Gene3D" id="1.10.10.60">
    <property type="entry name" value="Homeodomain-like"/>
    <property type="match status" value="2"/>
</dbReference>
<dbReference type="InterPro" id="IPR009057">
    <property type="entry name" value="Homeodomain-like_sf"/>
</dbReference>
<evidence type="ECO:0000256" key="2">
    <source>
        <dbReference type="ARBA" id="ARBA00023125"/>
    </source>
</evidence>
<keyword evidence="6" id="KW-1185">Reference proteome</keyword>
<proteinExistence type="predicted"/>
<dbReference type="PANTHER" id="PTHR43280">
    <property type="entry name" value="ARAC-FAMILY TRANSCRIPTIONAL REGULATOR"/>
    <property type="match status" value="1"/>
</dbReference>
<keyword evidence="2" id="KW-0238">DNA-binding</keyword>
<dbReference type="PROSITE" id="PS00041">
    <property type="entry name" value="HTH_ARAC_FAMILY_1"/>
    <property type="match status" value="1"/>
</dbReference>
<dbReference type="AlphaFoldDB" id="A0A919YLA2"/>